<evidence type="ECO:0000256" key="1">
    <source>
        <dbReference type="SAM" id="Phobius"/>
    </source>
</evidence>
<feature type="transmembrane region" description="Helical" evidence="1">
    <location>
        <begin position="158"/>
        <end position="178"/>
    </location>
</feature>
<feature type="transmembrane region" description="Helical" evidence="1">
    <location>
        <begin position="184"/>
        <end position="206"/>
    </location>
</feature>
<feature type="transmembrane region" description="Helical" evidence="1">
    <location>
        <begin position="59"/>
        <end position="79"/>
    </location>
</feature>
<protein>
    <submittedName>
        <fullName evidence="2">NrsF family protein</fullName>
    </submittedName>
</protein>
<sequence length="212" mass="22090">MDTHDLIKALAADTRRPAASLSSVWWGAAVLAVAFAAVVFFVTLGPRPDIAAAAETPRFLFKFVATVTLAASAFGLARALSRPGKSWRRAIPFLATAPVLVAIAVIVELIALPRDAWSARMVGTNSLVCLTYIPLIGIGPLAIFLLALRQGAPTRPRLAGAVAGLVAGGIAATLYAAHCTDDSPLFVATWYTVAIAGLALVGAAAADRFVRW</sequence>
<keyword evidence="1" id="KW-0812">Transmembrane</keyword>
<organism evidence="2">
    <name type="scientific">Mesorhizobium sp. WSM2240</name>
    <dbReference type="NCBI Taxonomy" id="3228851"/>
    <lineage>
        <taxon>Bacteria</taxon>
        <taxon>Pseudomonadati</taxon>
        <taxon>Pseudomonadota</taxon>
        <taxon>Alphaproteobacteria</taxon>
        <taxon>Hyphomicrobiales</taxon>
        <taxon>Phyllobacteriaceae</taxon>
        <taxon>Mesorhizobium</taxon>
    </lineage>
</organism>
<dbReference type="EMBL" id="CP159253">
    <property type="protein sequence ID" value="XCG47221.1"/>
    <property type="molecule type" value="Genomic_DNA"/>
</dbReference>
<feature type="transmembrane region" description="Helical" evidence="1">
    <location>
        <begin position="124"/>
        <end position="146"/>
    </location>
</feature>
<evidence type="ECO:0000313" key="2">
    <source>
        <dbReference type="EMBL" id="XCG47221.1"/>
    </source>
</evidence>
<dbReference type="RefSeq" id="WP_353645227.1">
    <property type="nucleotide sequence ID" value="NZ_CP159253.1"/>
</dbReference>
<dbReference type="InterPro" id="IPR009495">
    <property type="entry name" value="NrsF"/>
</dbReference>
<feature type="transmembrane region" description="Helical" evidence="1">
    <location>
        <begin position="91"/>
        <end position="112"/>
    </location>
</feature>
<dbReference type="AlphaFoldDB" id="A0AAU8CK54"/>
<name>A0AAU8CK54_9HYPH</name>
<feature type="transmembrane region" description="Helical" evidence="1">
    <location>
        <begin position="24"/>
        <end position="44"/>
    </location>
</feature>
<accession>A0AAU8CK54</accession>
<keyword evidence="1" id="KW-0472">Membrane</keyword>
<reference evidence="2" key="1">
    <citation type="submission" date="2024-06" db="EMBL/GenBank/DDBJ databases">
        <title>Mesorhizobium karijinii sp. nov., a symbiont of the iconic Swainsona formosa from arid Australia.</title>
        <authorList>
            <person name="Hill Y.J."/>
            <person name="Watkin E.L.J."/>
            <person name="O'Hara G.W."/>
            <person name="Terpolilli J."/>
            <person name="Tye M.L."/>
            <person name="Kohlmeier M.G."/>
        </authorList>
    </citation>
    <scope>NUCLEOTIDE SEQUENCE</scope>
    <source>
        <strain evidence="2">WSM2240</strain>
    </source>
</reference>
<gene>
    <name evidence="2" type="ORF">ABVK50_18235</name>
</gene>
<dbReference type="Pfam" id="PF06532">
    <property type="entry name" value="NrsF"/>
    <property type="match status" value="1"/>
</dbReference>
<keyword evidence="1" id="KW-1133">Transmembrane helix</keyword>
<proteinExistence type="predicted"/>